<sequence>MSLQQIAIAGVNIAVACFNVLLAVGIVLHIVRRFSNARRGIFR</sequence>
<dbReference type="Proteomes" id="UP000029385">
    <property type="component" value="Unassembled WGS sequence"/>
</dbReference>
<protein>
    <submittedName>
        <fullName evidence="2">Uncharacterized protein</fullName>
    </submittedName>
</protein>
<evidence type="ECO:0000313" key="2">
    <source>
        <dbReference type="EMBL" id="KFN42146.1"/>
    </source>
</evidence>
<proteinExistence type="predicted"/>
<comment type="caution">
    <text evidence="2">The sequence shown here is derived from an EMBL/GenBank/DDBJ whole genome shotgun (WGS) entry which is preliminary data.</text>
</comment>
<keyword evidence="1" id="KW-0812">Transmembrane</keyword>
<name>A0A091ARZ5_9GAMM</name>
<dbReference type="RefSeq" id="WP_281492376.1">
    <property type="nucleotide sequence ID" value="NZ_AVCI01000016.1"/>
</dbReference>
<dbReference type="EMBL" id="AVCI01000016">
    <property type="protein sequence ID" value="KFN42146.1"/>
    <property type="molecule type" value="Genomic_DNA"/>
</dbReference>
<accession>A0A091ARZ5</accession>
<gene>
    <name evidence="2" type="ORF">N789_14685</name>
</gene>
<dbReference type="PATRIC" id="fig|1121015.4.peg.2398"/>
<feature type="transmembrane region" description="Helical" evidence="1">
    <location>
        <begin position="6"/>
        <end position="31"/>
    </location>
</feature>
<evidence type="ECO:0000313" key="3">
    <source>
        <dbReference type="Proteomes" id="UP000029385"/>
    </source>
</evidence>
<organism evidence="2 3">
    <name type="scientific">Arenimonas oryziterrae DSM 21050 = YC6267</name>
    <dbReference type="NCBI Taxonomy" id="1121015"/>
    <lineage>
        <taxon>Bacteria</taxon>
        <taxon>Pseudomonadati</taxon>
        <taxon>Pseudomonadota</taxon>
        <taxon>Gammaproteobacteria</taxon>
        <taxon>Lysobacterales</taxon>
        <taxon>Lysobacteraceae</taxon>
        <taxon>Arenimonas</taxon>
    </lineage>
</organism>
<keyword evidence="3" id="KW-1185">Reference proteome</keyword>
<keyword evidence="1" id="KW-0472">Membrane</keyword>
<reference evidence="2 3" key="1">
    <citation type="submission" date="2013-09" db="EMBL/GenBank/DDBJ databases">
        <title>Genome sequencing of Arenimonas oryziterrae.</title>
        <authorList>
            <person name="Chen F."/>
            <person name="Wang G."/>
        </authorList>
    </citation>
    <scope>NUCLEOTIDE SEQUENCE [LARGE SCALE GENOMIC DNA]</scope>
    <source>
        <strain evidence="2 3">YC6267</strain>
    </source>
</reference>
<keyword evidence="1" id="KW-1133">Transmembrane helix</keyword>
<evidence type="ECO:0000256" key="1">
    <source>
        <dbReference type="SAM" id="Phobius"/>
    </source>
</evidence>
<dbReference type="AlphaFoldDB" id="A0A091ARZ5"/>